<dbReference type="Proteomes" id="UP000248330">
    <property type="component" value="Unassembled WGS sequence"/>
</dbReference>
<feature type="transmembrane region" description="Helical" evidence="8">
    <location>
        <begin position="98"/>
        <end position="118"/>
    </location>
</feature>
<keyword evidence="2 8" id="KW-0813">Transport</keyword>
<dbReference type="PANTHER" id="PTHR43163">
    <property type="entry name" value="DIPEPTIDE TRANSPORT SYSTEM PERMEASE PROTEIN DPPB-RELATED"/>
    <property type="match status" value="1"/>
</dbReference>
<sequence length="307" mass="32894">MALFLLRRTIAGLLTLLALLTLSFFLLRAAPGGPLDRERSLPPQIEAAIAAQYHLDEPLWRQYLRYTADVLRGDLGPSFQYDGYRVIDLIAAGLPASLLLGALALLVAVPPGVVLGFAAAQRPGGWRDRIIALFSVAGVSVPNFVVAPLLVLVFAVSLAWLPAGGWRDGSGQDLVLPVIALALPQLAYVARLARAGMIEALAAPFMLTARAKGLPPRLLLWRHAWRPALLPVLSYLGPAAAGLMTGSVVVEQIFGIPGIGRHFVQGALNRDYTLVLGVVLLYGALIVVFNLLVDVLYGLLDPRLRPS</sequence>
<dbReference type="OrthoDB" id="9805855at2"/>
<evidence type="ECO:0000256" key="3">
    <source>
        <dbReference type="ARBA" id="ARBA00022475"/>
    </source>
</evidence>
<keyword evidence="5 8" id="KW-1133">Transmembrane helix</keyword>
<keyword evidence="3" id="KW-1003">Cell membrane</keyword>
<accession>A0A318EGG4</accession>
<comment type="similarity">
    <text evidence="7">Belongs to the binding-protein-dependent transport system permease family. OppBC subfamily.</text>
</comment>
<keyword evidence="11" id="KW-1185">Reference proteome</keyword>
<evidence type="ECO:0000259" key="9">
    <source>
        <dbReference type="PROSITE" id="PS50928"/>
    </source>
</evidence>
<evidence type="ECO:0000256" key="8">
    <source>
        <dbReference type="RuleBase" id="RU363032"/>
    </source>
</evidence>
<evidence type="ECO:0000256" key="7">
    <source>
        <dbReference type="ARBA" id="ARBA00024202"/>
    </source>
</evidence>
<dbReference type="EMBL" id="QICN01000003">
    <property type="protein sequence ID" value="PXV69638.1"/>
    <property type="molecule type" value="Genomic_DNA"/>
</dbReference>
<dbReference type="SUPFAM" id="SSF161098">
    <property type="entry name" value="MetI-like"/>
    <property type="match status" value="1"/>
</dbReference>
<feature type="transmembrane region" description="Helical" evidence="8">
    <location>
        <begin position="274"/>
        <end position="300"/>
    </location>
</feature>
<evidence type="ECO:0000256" key="2">
    <source>
        <dbReference type="ARBA" id="ARBA00022448"/>
    </source>
</evidence>
<protein>
    <submittedName>
        <fullName evidence="10">Oligopeptide transport system permease protein</fullName>
    </submittedName>
</protein>
<dbReference type="InterPro" id="IPR035906">
    <property type="entry name" value="MetI-like_sf"/>
</dbReference>
<dbReference type="PROSITE" id="PS50928">
    <property type="entry name" value="ABC_TM1"/>
    <property type="match status" value="1"/>
</dbReference>
<dbReference type="AlphaFoldDB" id="A0A318EGG4"/>
<gene>
    <name evidence="10" type="ORF">C8D93_103212</name>
</gene>
<evidence type="ECO:0000256" key="4">
    <source>
        <dbReference type="ARBA" id="ARBA00022692"/>
    </source>
</evidence>
<dbReference type="Gene3D" id="1.10.3720.10">
    <property type="entry name" value="MetI-like"/>
    <property type="match status" value="1"/>
</dbReference>
<evidence type="ECO:0000313" key="10">
    <source>
        <dbReference type="EMBL" id="PXV69638.1"/>
    </source>
</evidence>
<comment type="subcellular location">
    <subcellularLocation>
        <location evidence="1 8">Cell membrane</location>
        <topology evidence="1 8">Multi-pass membrane protein</topology>
    </subcellularLocation>
</comment>
<feature type="domain" description="ABC transmembrane type-1" evidence="9">
    <location>
        <begin position="94"/>
        <end position="297"/>
    </location>
</feature>
<feature type="transmembrane region" description="Helical" evidence="8">
    <location>
        <begin position="130"/>
        <end position="162"/>
    </location>
</feature>
<dbReference type="InterPro" id="IPR000515">
    <property type="entry name" value="MetI-like"/>
</dbReference>
<dbReference type="PANTHER" id="PTHR43163:SF6">
    <property type="entry name" value="DIPEPTIDE TRANSPORT SYSTEM PERMEASE PROTEIN DPPB-RELATED"/>
    <property type="match status" value="1"/>
</dbReference>
<comment type="caution">
    <text evidence="10">The sequence shown here is derived from an EMBL/GenBank/DDBJ whole genome shotgun (WGS) entry which is preliminary data.</text>
</comment>
<evidence type="ECO:0000256" key="1">
    <source>
        <dbReference type="ARBA" id="ARBA00004651"/>
    </source>
</evidence>
<evidence type="ECO:0000313" key="11">
    <source>
        <dbReference type="Proteomes" id="UP000248330"/>
    </source>
</evidence>
<keyword evidence="4 8" id="KW-0812">Transmembrane</keyword>
<organism evidence="10 11">
    <name type="scientific">Sinimarinibacterium flocculans</name>
    <dbReference type="NCBI Taxonomy" id="985250"/>
    <lineage>
        <taxon>Bacteria</taxon>
        <taxon>Pseudomonadati</taxon>
        <taxon>Pseudomonadota</taxon>
        <taxon>Gammaproteobacteria</taxon>
        <taxon>Nevskiales</taxon>
        <taxon>Nevskiaceae</taxon>
        <taxon>Sinimarinibacterium</taxon>
    </lineage>
</organism>
<feature type="transmembrane region" description="Helical" evidence="8">
    <location>
        <begin position="232"/>
        <end position="254"/>
    </location>
</feature>
<dbReference type="RefSeq" id="WP_110264561.1">
    <property type="nucleotide sequence ID" value="NZ_CAWNXA010000003.1"/>
</dbReference>
<name>A0A318EGG4_9GAMM</name>
<evidence type="ECO:0000256" key="5">
    <source>
        <dbReference type="ARBA" id="ARBA00022989"/>
    </source>
</evidence>
<proteinExistence type="inferred from homology"/>
<dbReference type="Pfam" id="PF19300">
    <property type="entry name" value="BPD_transp_1_N"/>
    <property type="match status" value="1"/>
</dbReference>
<dbReference type="GO" id="GO:0005886">
    <property type="term" value="C:plasma membrane"/>
    <property type="evidence" value="ECO:0007669"/>
    <property type="project" value="UniProtKB-SubCell"/>
</dbReference>
<dbReference type="GO" id="GO:0071916">
    <property type="term" value="F:dipeptide transmembrane transporter activity"/>
    <property type="evidence" value="ECO:0007669"/>
    <property type="project" value="TreeGrafter"/>
</dbReference>
<dbReference type="InterPro" id="IPR045621">
    <property type="entry name" value="BPD_transp_1_N"/>
</dbReference>
<reference evidence="10 11" key="1">
    <citation type="submission" date="2018-04" db="EMBL/GenBank/DDBJ databases">
        <title>Genomic Encyclopedia of Type Strains, Phase IV (KMG-IV): sequencing the most valuable type-strain genomes for metagenomic binning, comparative biology and taxonomic classification.</title>
        <authorList>
            <person name="Goeker M."/>
        </authorList>
    </citation>
    <scope>NUCLEOTIDE SEQUENCE [LARGE SCALE GENOMIC DNA]</scope>
    <source>
        <strain evidence="10 11">DSM 104150</strain>
    </source>
</reference>
<evidence type="ECO:0000256" key="6">
    <source>
        <dbReference type="ARBA" id="ARBA00023136"/>
    </source>
</evidence>
<dbReference type="CDD" id="cd06261">
    <property type="entry name" value="TM_PBP2"/>
    <property type="match status" value="1"/>
</dbReference>
<dbReference type="Pfam" id="PF00528">
    <property type="entry name" value="BPD_transp_1"/>
    <property type="match status" value="1"/>
</dbReference>
<keyword evidence="6 8" id="KW-0472">Membrane</keyword>